<keyword evidence="2" id="KW-0012">Acyltransferase</keyword>
<dbReference type="AlphaFoldDB" id="A0A7Z9DJ15"/>
<dbReference type="Gene3D" id="3.40.630.30">
    <property type="match status" value="1"/>
</dbReference>
<keyword evidence="1 3" id="KW-0808">Transferase</keyword>
<organism evidence="3 4">
    <name type="scientific">Enterococcus hirae</name>
    <dbReference type="NCBI Taxonomy" id="1354"/>
    <lineage>
        <taxon>Bacteria</taxon>
        <taxon>Bacillati</taxon>
        <taxon>Bacillota</taxon>
        <taxon>Bacilli</taxon>
        <taxon>Lactobacillales</taxon>
        <taxon>Enterococcaceae</taxon>
        <taxon>Enterococcus</taxon>
    </lineage>
</organism>
<accession>A0A7Z9DJ15</accession>
<dbReference type="InterPro" id="IPR016181">
    <property type="entry name" value="Acyl_CoA_acyltransferase"/>
</dbReference>
<dbReference type="InterPro" id="IPR050680">
    <property type="entry name" value="YpeA/RimI_acetyltransf"/>
</dbReference>
<dbReference type="RefSeq" id="WP_010738035.1">
    <property type="nucleotide sequence ID" value="NZ_AP027299.1"/>
</dbReference>
<proteinExistence type="predicted"/>
<dbReference type="EMBL" id="CABEEP010000001">
    <property type="protein sequence ID" value="VTQ67191.1"/>
    <property type="molecule type" value="Genomic_DNA"/>
</dbReference>
<evidence type="ECO:0000313" key="3">
    <source>
        <dbReference type="EMBL" id="VTQ67191.1"/>
    </source>
</evidence>
<dbReference type="PROSITE" id="PS51186">
    <property type="entry name" value="GNAT"/>
    <property type="match status" value="1"/>
</dbReference>
<gene>
    <name evidence="3" type="ORF">NCTC12204_02091</name>
</gene>
<dbReference type="Pfam" id="PF00583">
    <property type="entry name" value="Acetyltransf_1"/>
    <property type="match status" value="1"/>
</dbReference>
<evidence type="ECO:0000256" key="2">
    <source>
        <dbReference type="ARBA" id="ARBA00023315"/>
    </source>
</evidence>
<dbReference type="GO" id="GO:0016747">
    <property type="term" value="F:acyltransferase activity, transferring groups other than amino-acyl groups"/>
    <property type="evidence" value="ECO:0007669"/>
    <property type="project" value="InterPro"/>
</dbReference>
<sequence>MKVFITRQLQPDTKQTIRELKEQIEQQRHCQFKLAPDFAEQTNDQIRHVLCFKEETLIAYAFLSFYDESELEVTMIVHENLACLQQLLDEMMGFAQTIGRTTILYITDPHDLFLKNYIESKKELNKQFTEYRLILQPNKFKQLDSPYRPQKATLKESSLIAQLQLGEIGATVPPLSSEDLEKTVVFHKENQLIACARIEEDLSSYGIYGLVVAPAFRGQGLGKLCLNRLIQELLIKEEKEIYLEVDATNQIAYDLYVNMGFEKKSTFDYYVCQLTKY</sequence>
<dbReference type="CDD" id="cd04301">
    <property type="entry name" value="NAT_SF"/>
    <property type="match status" value="1"/>
</dbReference>
<dbReference type="InterPro" id="IPR000182">
    <property type="entry name" value="GNAT_dom"/>
</dbReference>
<comment type="caution">
    <text evidence="3">The sequence shown here is derived from an EMBL/GenBank/DDBJ whole genome shotgun (WGS) entry which is preliminary data.</text>
</comment>
<dbReference type="Proteomes" id="UP000352698">
    <property type="component" value="Unassembled WGS sequence"/>
</dbReference>
<evidence type="ECO:0000313" key="4">
    <source>
        <dbReference type="Proteomes" id="UP000352698"/>
    </source>
</evidence>
<protein>
    <submittedName>
        <fullName evidence="3">Acetyltransferase</fullName>
    </submittedName>
</protein>
<reference evidence="3 4" key="1">
    <citation type="submission" date="2019-05" db="EMBL/GenBank/DDBJ databases">
        <authorList>
            <consortium name="Pathogen Informatics"/>
        </authorList>
    </citation>
    <scope>NUCLEOTIDE SEQUENCE [LARGE SCALE GENOMIC DNA]</scope>
    <source>
        <strain evidence="3 4">NCTC12204</strain>
    </source>
</reference>
<dbReference type="SUPFAM" id="SSF55729">
    <property type="entry name" value="Acyl-CoA N-acyltransferases (Nat)"/>
    <property type="match status" value="1"/>
</dbReference>
<dbReference type="PANTHER" id="PTHR43420">
    <property type="entry name" value="ACETYLTRANSFERASE"/>
    <property type="match status" value="1"/>
</dbReference>
<name>A0A7Z9DJ15_ENTHR</name>
<evidence type="ECO:0000256" key="1">
    <source>
        <dbReference type="ARBA" id="ARBA00022679"/>
    </source>
</evidence>